<evidence type="ECO:0000256" key="1">
    <source>
        <dbReference type="SAM" id="Phobius"/>
    </source>
</evidence>
<feature type="transmembrane region" description="Helical" evidence="1">
    <location>
        <begin position="226"/>
        <end position="245"/>
    </location>
</feature>
<feature type="transmembrane region" description="Helical" evidence="1">
    <location>
        <begin position="28"/>
        <end position="50"/>
    </location>
</feature>
<gene>
    <name evidence="3" type="ORF">GCM10025782_11820</name>
</gene>
<evidence type="ECO:0000259" key="2">
    <source>
        <dbReference type="Pfam" id="PF02517"/>
    </source>
</evidence>
<feature type="transmembrane region" description="Helical" evidence="1">
    <location>
        <begin position="138"/>
        <end position="159"/>
    </location>
</feature>
<feature type="transmembrane region" description="Helical" evidence="1">
    <location>
        <begin position="201"/>
        <end position="219"/>
    </location>
</feature>
<proteinExistence type="predicted"/>
<dbReference type="PANTHER" id="PTHR35797">
    <property type="entry name" value="PROTEASE-RELATED"/>
    <property type="match status" value="1"/>
</dbReference>
<protein>
    <submittedName>
        <fullName evidence="3">Type II CAAX endopeptidase family protein</fullName>
    </submittedName>
</protein>
<accession>A0ABP8XXY5</accession>
<evidence type="ECO:0000313" key="3">
    <source>
        <dbReference type="EMBL" id="GAA4716503.1"/>
    </source>
</evidence>
<keyword evidence="1" id="KW-0812">Transmembrane</keyword>
<keyword evidence="4" id="KW-1185">Reference proteome</keyword>
<keyword evidence="1" id="KW-0472">Membrane</keyword>
<dbReference type="RefSeq" id="WP_345501814.1">
    <property type="nucleotide sequence ID" value="NZ_BAABLO010000004.1"/>
</dbReference>
<feature type="transmembrane region" description="Helical" evidence="1">
    <location>
        <begin position="96"/>
        <end position="118"/>
    </location>
</feature>
<feature type="transmembrane region" description="Helical" evidence="1">
    <location>
        <begin position="62"/>
        <end position="84"/>
    </location>
</feature>
<feature type="transmembrane region" description="Helical" evidence="1">
    <location>
        <begin position="171"/>
        <end position="189"/>
    </location>
</feature>
<keyword evidence="1" id="KW-1133">Transmembrane helix</keyword>
<feature type="domain" description="CAAX prenyl protease 2/Lysostaphin resistance protein A-like" evidence="2">
    <location>
        <begin position="144"/>
        <end position="238"/>
    </location>
</feature>
<dbReference type="Proteomes" id="UP001500556">
    <property type="component" value="Unassembled WGS sequence"/>
</dbReference>
<name>A0ABP8XXY5_9MICO</name>
<dbReference type="EMBL" id="BAABLO010000004">
    <property type="protein sequence ID" value="GAA4716503.1"/>
    <property type="molecule type" value="Genomic_DNA"/>
</dbReference>
<dbReference type="PANTHER" id="PTHR35797:SF1">
    <property type="entry name" value="PROTEASE"/>
    <property type="match status" value="1"/>
</dbReference>
<feature type="transmembrane region" description="Helical" evidence="1">
    <location>
        <begin position="251"/>
        <end position="270"/>
    </location>
</feature>
<dbReference type="InterPro" id="IPR003675">
    <property type="entry name" value="Rce1/LyrA-like_dom"/>
</dbReference>
<sequence>MPASATSGADDTGTLASARAGAAPTRHLLVATTAMFVLPWAVWGSAIARSHDLIGWRLPQGIALWLLTPSIALACLAIGGRAALRDLVRRIVRWHGPWWVYATAVGLPLAVGATTVGITRMLGRPSHLGQTEDLTTCLVYFSYAIGLFLLTEEAGWTGVILPRLQTRMRPLAASLVLGVVWGLWHLPLLNVPGEHDHGLPFAGFLLLIVPTCVVMSAFVNATRGTVLAAALFHAAFNATYTYVGVVGPDHTLIWTAGAVSTVVAAVMVVATRGRLLHTDRCDRGGSWRPRP</sequence>
<dbReference type="Pfam" id="PF02517">
    <property type="entry name" value="Rce1-like"/>
    <property type="match status" value="1"/>
</dbReference>
<organism evidence="3 4">
    <name type="scientific">Pedococcus ginsenosidimutans</name>
    <dbReference type="NCBI Taxonomy" id="490570"/>
    <lineage>
        <taxon>Bacteria</taxon>
        <taxon>Bacillati</taxon>
        <taxon>Actinomycetota</taxon>
        <taxon>Actinomycetes</taxon>
        <taxon>Micrococcales</taxon>
        <taxon>Intrasporangiaceae</taxon>
        <taxon>Pedococcus</taxon>
    </lineage>
</organism>
<evidence type="ECO:0000313" key="4">
    <source>
        <dbReference type="Proteomes" id="UP001500556"/>
    </source>
</evidence>
<comment type="caution">
    <text evidence="3">The sequence shown here is derived from an EMBL/GenBank/DDBJ whole genome shotgun (WGS) entry which is preliminary data.</text>
</comment>
<reference evidence="4" key="1">
    <citation type="journal article" date="2019" name="Int. J. Syst. Evol. Microbiol.">
        <title>The Global Catalogue of Microorganisms (GCM) 10K type strain sequencing project: providing services to taxonomists for standard genome sequencing and annotation.</title>
        <authorList>
            <consortium name="The Broad Institute Genomics Platform"/>
            <consortium name="The Broad Institute Genome Sequencing Center for Infectious Disease"/>
            <person name="Wu L."/>
            <person name="Ma J."/>
        </authorList>
    </citation>
    <scope>NUCLEOTIDE SEQUENCE [LARGE SCALE GENOMIC DNA]</scope>
    <source>
        <strain evidence="4">JCM 18961</strain>
    </source>
</reference>
<dbReference type="InterPro" id="IPR042150">
    <property type="entry name" value="MmRce1-like"/>
</dbReference>